<dbReference type="GeneID" id="26066773"/>
<gene>
    <name evidence="1" type="ORF">P60_gp51</name>
</gene>
<evidence type="ECO:0000313" key="1">
    <source>
        <dbReference type="EMBL" id="AGA17902.1"/>
    </source>
</evidence>
<keyword evidence="2" id="KW-1185">Reference proteome</keyword>
<accession>L0CQG0</accession>
<dbReference type="RefSeq" id="YP_009173821.1">
    <property type="nucleotide sequence ID" value="NC_003390.2"/>
</dbReference>
<dbReference type="Proteomes" id="UP000001761">
    <property type="component" value="Segment"/>
</dbReference>
<organism evidence="1 2">
    <name type="scientific">Synechococcus phage P60</name>
    <dbReference type="NCBI Taxonomy" id="2905923"/>
    <lineage>
        <taxon>Viruses</taxon>
        <taxon>Duplodnaviria</taxon>
        <taxon>Heunggongvirae</taxon>
        <taxon>Uroviricota</taxon>
        <taxon>Caudoviricetes</taxon>
        <taxon>Autographivirales</taxon>
        <taxon>Tiilvirus</taxon>
        <taxon>Tiilvirus P60</taxon>
    </lineage>
</organism>
<sequence length="118" mass="13499">MNGLTGPGRPRSRAGRAAAGLARKCHSICCESSTLSINNTMNNPKDSTQRYRDVVIGQTTTIWQYLDRRTSVIPDDCNWDDLTDEQKTIIKDTISVEREWILDPDDWQEATMFKFDED</sequence>
<dbReference type="EMBL" id="AF338467">
    <property type="protein sequence ID" value="AGA17902.1"/>
    <property type="molecule type" value="Genomic_DNA"/>
</dbReference>
<protein>
    <submittedName>
        <fullName evidence="1">Uncharacterized protein</fullName>
    </submittedName>
</protein>
<dbReference type="KEGG" id="vg:26066773"/>
<name>L0CQG0_9CAUD</name>
<proteinExistence type="predicted"/>
<reference evidence="1 2" key="1">
    <citation type="journal article" date="2002" name="Appl. Environ. Microbiol.">
        <title>Genomic sequence and evolution of marine cyanophage P60: a new insight on lytic and lysogenic phages.</title>
        <authorList>
            <person name="Chen F."/>
            <person name="Lu J."/>
        </authorList>
    </citation>
    <scope>NUCLEOTIDE SEQUENCE</scope>
</reference>
<evidence type="ECO:0000313" key="2">
    <source>
        <dbReference type="Proteomes" id="UP000001761"/>
    </source>
</evidence>